<dbReference type="Proteomes" id="UP001054902">
    <property type="component" value="Unassembled WGS sequence"/>
</dbReference>
<protein>
    <submittedName>
        <fullName evidence="1">Uncharacterized protein</fullName>
    </submittedName>
</protein>
<dbReference type="GO" id="GO:0090110">
    <property type="term" value="P:COPII-coated vesicle cargo loading"/>
    <property type="evidence" value="ECO:0007669"/>
    <property type="project" value="TreeGrafter"/>
</dbReference>
<dbReference type="GO" id="GO:0030127">
    <property type="term" value="C:COPII vesicle coat"/>
    <property type="evidence" value="ECO:0007669"/>
    <property type="project" value="InterPro"/>
</dbReference>
<comment type="caution">
    <text evidence="1">The sequence shown here is derived from an EMBL/GenBank/DDBJ whole genome shotgun (WGS) entry which is preliminary data.</text>
</comment>
<dbReference type="PANTHER" id="PTHR13803:SF4">
    <property type="entry name" value="SECRETORY 24CD, ISOFORM C"/>
    <property type="match status" value="1"/>
</dbReference>
<dbReference type="Gene3D" id="2.30.30.380">
    <property type="entry name" value="Zn-finger domain of Sec23/24"/>
    <property type="match status" value="1"/>
</dbReference>
<accession>A0AAD3H0C9</accession>
<dbReference type="GO" id="GO:0008270">
    <property type="term" value="F:zinc ion binding"/>
    <property type="evidence" value="ECO:0007669"/>
    <property type="project" value="InterPro"/>
</dbReference>
<dbReference type="GO" id="GO:0070971">
    <property type="term" value="C:endoplasmic reticulum exit site"/>
    <property type="evidence" value="ECO:0007669"/>
    <property type="project" value="TreeGrafter"/>
</dbReference>
<dbReference type="GO" id="GO:0000149">
    <property type="term" value="F:SNARE binding"/>
    <property type="evidence" value="ECO:0007669"/>
    <property type="project" value="TreeGrafter"/>
</dbReference>
<evidence type="ECO:0000313" key="1">
    <source>
        <dbReference type="EMBL" id="GFH45932.1"/>
    </source>
</evidence>
<dbReference type="SUPFAM" id="SSF81995">
    <property type="entry name" value="beta-sandwich domain of Sec23/24"/>
    <property type="match status" value="1"/>
</dbReference>
<dbReference type="InterPro" id="IPR036465">
    <property type="entry name" value="vWFA_dom_sf"/>
</dbReference>
<dbReference type="EMBL" id="BLLK01000022">
    <property type="protein sequence ID" value="GFH45932.1"/>
    <property type="molecule type" value="Genomic_DNA"/>
</dbReference>
<dbReference type="InterPro" id="IPR036174">
    <property type="entry name" value="Znf_Sec23_Sec24_sf"/>
</dbReference>
<proteinExistence type="predicted"/>
<dbReference type="SUPFAM" id="SSF82919">
    <property type="entry name" value="Zn-finger domain of Sec23/24"/>
    <property type="match status" value="1"/>
</dbReference>
<organism evidence="1 2">
    <name type="scientific">Chaetoceros tenuissimus</name>
    <dbReference type="NCBI Taxonomy" id="426638"/>
    <lineage>
        <taxon>Eukaryota</taxon>
        <taxon>Sar</taxon>
        <taxon>Stramenopiles</taxon>
        <taxon>Ochrophyta</taxon>
        <taxon>Bacillariophyta</taxon>
        <taxon>Coscinodiscophyceae</taxon>
        <taxon>Chaetocerotophycidae</taxon>
        <taxon>Chaetocerotales</taxon>
        <taxon>Chaetocerotaceae</taxon>
        <taxon>Chaetoceros</taxon>
    </lineage>
</organism>
<evidence type="ECO:0000313" key="2">
    <source>
        <dbReference type="Proteomes" id="UP001054902"/>
    </source>
</evidence>
<dbReference type="PANTHER" id="PTHR13803">
    <property type="entry name" value="SEC24-RELATED PROTEIN"/>
    <property type="match status" value="1"/>
</dbReference>
<dbReference type="Gene3D" id="3.40.50.410">
    <property type="entry name" value="von Willebrand factor, type A domain"/>
    <property type="match status" value="1"/>
</dbReference>
<gene>
    <name evidence="1" type="ORF">CTEN210_02406</name>
</gene>
<dbReference type="AlphaFoldDB" id="A0AAD3H0C9"/>
<name>A0AAD3H0C9_9STRA</name>
<keyword evidence="2" id="KW-1185">Reference proteome</keyword>
<dbReference type="GO" id="GO:0006886">
    <property type="term" value="P:intracellular protein transport"/>
    <property type="evidence" value="ECO:0007669"/>
    <property type="project" value="InterPro"/>
</dbReference>
<sequence length="535" mass="60617">MQILPQNSSIQQKTQIPMGVMCAPLAVPSEDYLFDLQHDDEDDHKECNLYPREMVPLVYPSFKEKEERLLESISCSHCKSHWNPYMKFESKLDEICFHCNFCGKMNHAKVSNVFEPASALEFGTIEYDLGECENDTLGPIHVFAIDGNDREKFEVYLQSIAAAVKKMDAEISMQLQHSATFHARNRETQVYHHSYPRIGFFIYINDEVLFPHWERKRNCSFDEKRYILNLSIMKDTENPFSPIPITDWTFMLGTTCGTGLAKFYELIDHLHSKMESFIPMSDDKNCSGSLALQVLLDALSSNQGATGTLISSSRISFGTKGETSSKLHTGTKNFSQHKSDFFETCGRKASSHGLSINFAFCASPNVIQHEHLDFVGIGLLLQQCNGVLKWIKYNSIDDTLHNTLSKQLVLFIRASLTLAEEVHLRCSEGLRILSSTANLSSTKNKTLSSISLERNSVGTNSCFAIELGFRVGGIPINKRLPYETLAYVQITTTLCTCGRRRLRLFLLNKQPVVCGRLDFTKPRKEKQISKSDLKH</sequence>
<dbReference type="InterPro" id="IPR050550">
    <property type="entry name" value="SEC23_SEC24_subfamily"/>
</dbReference>
<reference evidence="1 2" key="1">
    <citation type="journal article" date="2021" name="Sci. Rep.">
        <title>The genome of the diatom Chaetoceros tenuissimus carries an ancient integrated fragment of an extant virus.</title>
        <authorList>
            <person name="Hongo Y."/>
            <person name="Kimura K."/>
            <person name="Takaki Y."/>
            <person name="Yoshida Y."/>
            <person name="Baba S."/>
            <person name="Kobayashi G."/>
            <person name="Nagasaki K."/>
            <person name="Hano T."/>
            <person name="Tomaru Y."/>
        </authorList>
    </citation>
    <scope>NUCLEOTIDE SEQUENCE [LARGE SCALE GENOMIC DNA]</scope>
    <source>
        <strain evidence="1 2">NIES-3715</strain>
    </source>
</reference>